<feature type="domain" description="Peptidase A1" evidence="6">
    <location>
        <begin position="42"/>
        <end position="371"/>
    </location>
</feature>
<evidence type="ECO:0000256" key="1">
    <source>
        <dbReference type="ARBA" id="ARBA00007447"/>
    </source>
</evidence>
<evidence type="ECO:0000256" key="2">
    <source>
        <dbReference type="PIRSR" id="PIRSR601461-2"/>
    </source>
</evidence>
<organism evidence="7 8">
    <name type="scientific">Jaapia argillacea MUCL 33604</name>
    <dbReference type="NCBI Taxonomy" id="933084"/>
    <lineage>
        <taxon>Eukaryota</taxon>
        <taxon>Fungi</taxon>
        <taxon>Dikarya</taxon>
        <taxon>Basidiomycota</taxon>
        <taxon>Agaricomycotina</taxon>
        <taxon>Agaricomycetes</taxon>
        <taxon>Agaricomycetidae</taxon>
        <taxon>Jaapiales</taxon>
        <taxon>Jaapiaceae</taxon>
        <taxon>Jaapia</taxon>
    </lineage>
</organism>
<keyword evidence="4" id="KW-0472">Membrane</keyword>
<keyword evidence="4" id="KW-0812">Transmembrane</keyword>
<reference evidence="8" key="1">
    <citation type="journal article" date="2014" name="Proc. Natl. Acad. Sci. U.S.A.">
        <title>Extensive sampling of basidiomycete genomes demonstrates inadequacy of the white-rot/brown-rot paradigm for wood decay fungi.</title>
        <authorList>
            <person name="Riley R."/>
            <person name="Salamov A.A."/>
            <person name="Brown D.W."/>
            <person name="Nagy L.G."/>
            <person name="Floudas D."/>
            <person name="Held B.W."/>
            <person name="Levasseur A."/>
            <person name="Lombard V."/>
            <person name="Morin E."/>
            <person name="Otillar R."/>
            <person name="Lindquist E.A."/>
            <person name="Sun H."/>
            <person name="LaButti K.M."/>
            <person name="Schmutz J."/>
            <person name="Jabbour D."/>
            <person name="Luo H."/>
            <person name="Baker S.E."/>
            <person name="Pisabarro A.G."/>
            <person name="Walton J.D."/>
            <person name="Blanchette R.A."/>
            <person name="Henrissat B."/>
            <person name="Martin F."/>
            <person name="Cullen D."/>
            <person name="Hibbett D.S."/>
            <person name="Grigoriev I.V."/>
        </authorList>
    </citation>
    <scope>NUCLEOTIDE SEQUENCE [LARGE SCALE GENOMIC DNA]</scope>
    <source>
        <strain evidence="8">MUCL 33604</strain>
    </source>
</reference>
<dbReference type="InterPro" id="IPR021109">
    <property type="entry name" value="Peptidase_aspartic_dom_sf"/>
</dbReference>
<dbReference type="InterPro" id="IPR001461">
    <property type="entry name" value="Aspartic_peptidase_A1"/>
</dbReference>
<evidence type="ECO:0000259" key="6">
    <source>
        <dbReference type="PROSITE" id="PS51767"/>
    </source>
</evidence>
<dbReference type="PRINTS" id="PR00792">
    <property type="entry name" value="PEPSIN"/>
</dbReference>
<dbReference type="SUPFAM" id="SSF50630">
    <property type="entry name" value="Acid proteases"/>
    <property type="match status" value="1"/>
</dbReference>
<dbReference type="OrthoDB" id="771136at2759"/>
<protein>
    <recommendedName>
        <fullName evidence="6">Peptidase A1 domain-containing protein</fullName>
    </recommendedName>
</protein>
<evidence type="ECO:0000256" key="3">
    <source>
        <dbReference type="SAM" id="MobiDB-lite"/>
    </source>
</evidence>
<dbReference type="FunCoup" id="A0A067PZK0">
    <property type="interactions" value="50"/>
</dbReference>
<dbReference type="EMBL" id="KL197721">
    <property type="protein sequence ID" value="KDQ56687.1"/>
    <property type="molecule type" value="Genomic_DNA"/>
</dbReference>
<keyword evidence="4" id="KW-1133">Transmembrane helix</keyword>
<dbReference type="Pfam" id="PF00026">
    <property type="entry name" value="Asp"/>
    <property type="match status" value="1"/>
</dbReference>
<feature type="region of interest" description="Disordered" evidence="3">
    <location>
        <begin position="470"/>
        <end position="498"/>
    </location>
</feature>
<dbReference type="Gene3D" id="2.40.70.10">
    <property type="entry name" value="Acid Proteases"/>
    <property type="match status" value="2"/>
</dbReference>
<dbReference type="GO" id="GO:0004190">
    <property type="term" value="F:aspartic-type endopeptidase activity"/>
    <property type="evidence" value="ECO:0007669"/>
    <property type="project" value="InterPro"/>
</dbReference>
<keyword evidence="2" id="KW-1015">Disulfide bond</keyword>
<name>A0A067PZK0_9AGAM</name>
<dbReference type="HOGENOM" id="CLU_013253_8_2_1"/>
<sequence>MRSIYASFMLSLVAASSAYRLPFRRDSPHSTSFGFTNVNAADFKDIYVGTIYANGEAFEVQLDTGSSDLWLDTDGVNLSGFTNTGVPGSITYGDMTVAQGPILVGPVSFGNFTVAKQAFISAPKSNATTSGDKGLLGVGPPGLSNVWKTLGAAKSSYNGASFLDNVFMIYPSEPNFITFQLSRDPNLGVTSGGVFTIGEVGTGLEAVSKSPVLKVVEVSNTVPFWSTPMDGVVVNGKTFNGHSIFKSPIVSSGQTLALLDTGNSLSSVPTYYANAIYGSIKGAKLTDNGWQVPCSTKLNISFVFGGVTYPIHPLDATYVGGIDDSGAPVCFGAFGPEDQPAGSVFEVALGDSFLRNVYSVFDFGKWATPADSDPFIQLLSTTDPTKAWAEFDQLNNARLKAYITSQGGKSAAPDPINAAASDSTTSSGLSPELLRNSYIIIGLLGAVILLILVLAVVTMRGSKNVGYKPVPNTTRVDAFPPAQSKDYSYSDPYHDGAH</sequence>
<feature type="region of interest" description="Disordered" evidence="3">
    <location>
        <begin position="408"/>
        <end position="428"/>
    </location>
</feature>
<accession>A0A067PZK0</accession>
<proteinExistence type="inferred from homology"/>
<evidence type="ECO:0000256" key="4">
    <source>
        <dbReference type="SAM" id="Phobius"/>
    </source>
</evidence>
<dbReference type="GO" id="GO:0006508">
    <property type="term" value="P:proteolysis"/>
    <property type="evidence" value="ECO:0007669"/>
    <property type="project" value="InterPro"/>
</dbReference>
<evidence type="ECO:0000313" key="7">
    <source>
        <dbReference type="EMBL" id="KDQ56687.1"/>
    </source>
</evidence>
<dbReference type="InterPro" id="IPR034164">
    <property type="entry name" value="Pepsin-like_dom"/>
</dbReference>
<evidence type="ECO:0000313" key="8">
    <source>
        <dbReference type="Proteomes" id="UP000027265"/>
    </source>
</evidence>
<dbReference type="PANTHER" id="PTHR47966:SF51">
    <property type="entry name" value="BETA-SITE APP-CLEAVING ENZYME, ISOFORM A-RELATED"/>
    <property type="match status" value="1"/>
</dbReference>
<keyword evidence="5" id="KW-0732">Signal</keyword>
<dbReference type="CDD" id="cd05471">
    <property type="entry name" value="pepsin_like"/>
    <property type="match status" value="1"/>
</dbReference>
<evidence type="ECO:0000256" key="5">
    <source>
        <dbReference type="SAM" id="SignalP"/>
    </source>
</evidence>
<dbReference type="PANTHER" id="PTHR47966">
    <property type="entry name" value="BETA-SITE APP-CLEAVING ENZYME, ISOFORM A-RELATED"/>
    <property type="match status" value="1"/>
</dbReference>
<feature type="disulfide bond" evidence="2">
    <location>
        <begin position="294"/>
        <end position="330"/>
    </location>
</feature>
<comment type="similarity">
    <text evidence="1">Belongs to the peptidase A1 family.</text>
</comment>
<feature type="signal peptide" evidence="5">
    <location>
        <begin position="1"/>
        <end position="18"/>
    </location>
</feature>
<dbReference type="AlphaFoldDB" id="A0A067PZK0"/>
<dbReference type="PROSITE" id="PS51767">
    <property type="entry name" value="PEPTIDASE_A1"/>
    <property type="match status" value="1"/>
</dbReference>
<feature type="transmembrane region" description="Helical" evidence="4">
    <location>
        <begin position="438"/>
        <end position="459"/>
    </location>
</feature>
<dbReference type="Proteomes" id="UP000027265">
    <property type="component" value="Unassembled WGS sequence"/>
</dbReference>
<keyword evidence="8" id="KW-1185">Reference proteome</keyword>
<dbReference type="InParanoid" id="A0A067PZK0"/>
<gene>
    <name evidence="7" type="ORF">JAAARDRAFT_36180</name>
</gene>
<feature type="chain" id="PRO_5001643593" description="Peptidase A1 domain-containing protein" evidence="5">
    <location>
        <begin position="19"/>
        <end position="498"/>
    </location>
</feature>
<dbReference type="InterPro" id="IPR033121">
    <property type="entry name" value="PEPTIDASE_A1"/>
</dbReference>